<accession>A0A8T2U9J4</accession>
<sequence>MLSEILVRGSFPGSRLCPSSLKMRSASKHSSCAFLSPLDHQVRRTPCRLVANACASSESASSQTSMRPRAFVKDSNMHGCKHERNLSLPDRWMEECVCDIVKNINEAPSLHMLYNVEDGKSAVRSWKQKVEGSPGISTDDKWKEVRDLIKSSSPDGVILVQHLDDETVKRCCLGDGLSLHSREDSSDEESSKCCQSTNLWGLLVAGKDVTKIACYILKTTSVSSSYGSCIQFCLTKAKCFGPSWHEQLQSCWLVSTNEEK</sequence>
<feature type="domain" description="DUF7804" evidence="1">
    <location>
        <begin position="90"/>
        <end position="167"/>
    </location>
</feature>
<dbReference type="PANTHER" id="PTHR35127">
    <property type="entry name" value="OS03G0736900 PROTEIN"/>
    <property type="match status" value="1"/>
</dbReference>
<keyword evidence="3" id="KW-1185">Reference proteome</keyword>
<gene>
    <name evidence="2" type="ORF">KP509_09G034600</name>
</gene>
<dbReference type="PANTHER" id="PTHR35127:SF1">
    <property type="entry name" value="GENOME ASSEMBLY, CHROMOSOME: A10"/>
    <property type="match status" value="1"/>
</dbReference>
<dbReference type="AlphaFoldDB" id="A0A8T2U9J4"/>
<dbReference type="OrthoDB" id="2013011at2759"/>
<dbReference type="Pfam" id="PF25089">
    <property type="entry name" value="DUF7804"/>
    <property type="match status" value="1"/>
</dbReference>
<reference evidence="2" key="1">
    <citation type="submission" date="2021-08" db="EMBL/GenBank/DDBJ databases">
        <title>WGS assembly of Ceratopteris richardii.</title>
        <authorList>
            <person name="Marchant D.B."/>
            <person name="Chen G."/>
            <person name="Jenkins J."/>
            <person name="Shu S."/>
            <person name="Leebens-Mack J."/>
            <person name="Grimwood J."/>
            <person name="Schmutz J."/>
            <person name="Soltis P."/>
            <person name="Soltis D."/>
            <person name="Chen Z.-H."/>
        </authorList>
    </citation>
    <scope>NUCLEOTIDE SEQUENCE</scope>
    <source>
        <strain evidence="2">Whitten #5841</strain>
        <tissue evidence="2">Leaf</tissue>
    </source>
</reference>
<proteinExistence type="predicted"/>
<dbReference type="OMA" id="ENCANFQ"/>
<dbReference type="Proteomes" id="UP000825935">
    <property type="component" value="Chromosome 9"/>
</dbReference>
<evidence type="ECO:0000313" key="3">
    <source>
        <dbReference type="Proteomes" id="UP000825935"/>
    </source>
</evidence>
<organism evidence="2 3">
    <name type="scientific">Ceratopteris richardii</name>
    <name type="common">Triangle waterfern</name>
    <dbReference type="NCBI Taxonomy" id="49495"/>
    <lineage>
        <taxon>Eukaryota</taxon>
        <taxon>Viridiplantae</taxon>
        <taxon>Streptophyta</taxon>
        <taxon>Embryophyta</taxon>
        <taxon>Tracheophyta</taxon>
        <taxon>Polypodiopsida</taxon>
        <taxon>Polypodiidae</taxon>
        <taxon>Polypodiales</taxon>
        <taxon>Pteridineae</taxon>
        <taxon>Pteridaceae</taxon>
        <taxon>Parkerioideae</taxon>
        <taxon>Ceratopteris</taxon>
    </lineage>
</organism>
<evidence type="ECO:0000313" key="2">
    <source>
        <dbReference type="EMBL" id="KAH7429189.1"/>
    </source>
</evidence>
<protein>
    <recommendedName>
        <fullName evidence="1">DUF7804 domain-containing protein</fullName>
    </recommendedName>
</protein>
<name>A0A8T2U9J4_CERRI</name>
<dbReference type="EMBL" id="CM035414">
    <property type="protein sequence ID" value="KAH7429189.1"/>
    <property type="molecule type" value="Genomic_DNA"/>
</dbReference>
<evidence type="ECO:0000259" key="1">
    <source>
        <dbReference type="Pfam" id="PF25089"/>
    </source>
</evidence>
<comment type="caution">
    <text evidence="2">The sequence shown here is derived from an EMBL/GenBank/DDBJ whole genome shotgun (WGS) entry which is preliminary data.</text>
</comment>
<dbReference type="InterPro" id="IPR056706">
    <property type="entry name" value="DUF7804"/>
</dbReference>